<dbReference type="PIRSF" id="PIRSF001617">
    <property type="entry name" value="Alpha-AR"/>
    <property type="match status" value="1"/>
</dbReference>
<name>A0ABN7MQ17_9BURK</name>
<keyword evidence="7" id="KW-1185">Reference proteome</keyword>
<dbReference type="Pfam" id="PF00550">
    <property type="entry name" value="PP-binding"/>
    <property type="match status" value="1"/>
</dbReference>
<dbReference type="EC" id="6.2.1.54" evidence="6"/>
<organism evidence="6 7">
    <name type="scientific">Paraburkholderia nemoris</name>
    <dbReference type="NCBI Taxonomy" id="2793076"/>
    <lineage>
        <taxon>Bacteria</taxon>
        <taxon>Pseudomonadati</taxon>
        <taxon>Pseudomonadota</taxon>
        <taxon>Betaproteobacteria</taxon>
        <taxon>Burkholderiales</taxon>
        <taxon>Burkholderiaceae</taxon>
        <taxon>Paraburkholderia</taxon>
    </lineage>
</organism>
<dbReference type="InterPro" id="IPR020845">
    <property type="entry name" value="AMP-binding_CS"/>
</dbReference>
<dbReference type="GO" id="GO:0016874">
    <property type="term" value="F:ligase activity"/>
    <property type="evidence" value="ECO:0007669"/>
    <property type="project" value="UniProtKB-KW"/>
</dbReference>
<comment type="cofactor">
    <cofactor evidence="1">
        <name>pantetheine 4'-phosphate</name>
        <dbReference type="ChEBI" id="CHEBI:47942"/>
    </cofactor>
</comment>
<dbReference type="InterPro" id="IPR036736">
    <property type="entry name" value="ACP-like_sf"/>
</dbReference>
<dbReference type="NCBIfam" id="TIGR01733">
    <property type="entry name" value="AA-adenyl-dom"/>
    <property type="match status" value="1"/>
</dbReference>
<evidence type="ECO:0000256" key="3">
    <source>
        <dbReference type="ARBA" id="ARBA00022553"/>
    </source>
</evidence>
<dbReference type="InterPro" id="IPR010071">
    <property type="entry name" value="AA_adenyl_dom"/>
</dbReference>
<dbReference type="SMART" id="SM00823">
    <property type="entry name" value="PKS_PP"/>
    <property type="match status" value="1"/>
</dbReference>
<dbReference type="InterPro" id="IPR020806">
    <property type="entry name" value="PKS_PP-bd"/>
</dbReference>
<dbReference type="InterPro" id="IPR042099">
    <property type="entry name" value="ANL_N_sf"/>
</dbReference>
<keyword evidence="3" id="KW-0597">Phosphoprotein</keyword>
<keyword evidence="2" id="KW-0596">Phosphopantetheine</keyword>
<dbReference type="PROSITE" id="PS00455">
    <property type="entry name" value="AMP_BINDING"/>
    <property type="match status" value="1"/>
</dbReference>
<dbReference type="Gene3D" id="1.10.1200.10">
    <property type="entry name" value="ACP-like"/>
    <property type="match status" value="1"/>
</dbReference>
<dbReference type="InterPro" id="IPR001242">
    <property type="entry name" value="Condensation_dom"/>
</dbReference>
<dbReference type="InterPro" id="IPR023213">
    <property type="entry name" value="CAT-like_dom_sf"/>
</dbReference>
<dbReference type="Pfam" id="PF00668">
    <property type="entry name" value="Condensation"/>
    <property type="match status" value="1"/>
</dbReference>
<dbReference type="SUPFAM" id="SSF47336">
    <property type="entry name" value="ACP-like"/>
    <property type="match status" value="1"/>
</dbReference>
<evidence type="ECO:0000259" key="5">
    <source>
        <dbReference type="PROSITE" id="PS50075"/>
    </source>
</evidence>
<keyword evidence="4 6" id="KW-0436">Ligase</keyword>
<dbReference type="InterPro" id="IPR013120">
    <property type="entry name" value="FAR_NAD-bd"/>
</dbReference>
<dbReference type="InterPro" id="IPR000873">
    <property type="entry name" value="AMP-dep_synth/lig_dom"/>
</dbReference>
<evidence type="ECO:0000256" key="2">
    <source>
        <dbReference type="ARBA" id="ARBA00022450"/>
    </source>
</evidence>
<dbReference type="RefSeq" id="WP_200660400.1">
    <property type="nucleotide sequence ID" value="NZ_CAJNBH010000023.1"/>
</dbReference>
<protein>
    <submittedName>
        <fullName evidence="6">D-alanine--D-alanyl carrier protein ligase</fullName>
        <ecNumber evidence="6">6.2.1.54</ecNumber>
    </submittedName>
</protein>
<reference evidence="6 7" key="1">
    <citation type="submission" date="2021-02" db="EMBL/GenBank/DDBJ databases">
        <authorList>
            <person name="Vanwijnsberghe S."/>
        </authorList>
    </citation>
    <scope>NUCLEOTIDE SEQUENCE [LARGE SCALE GENOMIC DNA]</scope>
    <source>
        <strain evidence="6 7">R-69776</strain>
    </source>
</reference>
<dbReference type="Gene3D" id="3.40.50.720">
    <property type="entry name" value="NAD(P)-binding Rossmann-like Domain"/>
    <property type="match status" value="1"/>
</dbReference>
<evidence type="ECO:0000256" key="4">
    <source>
        <dbReference type="ARBA" id="ARBA00022598"/>
    </source>
</evidence>
<dbReference type="CDD" id="cd05930">
    <property type="entry name" value="A_NRPS"/>
    <property type="match status" value="1"/>
</dbReference>
<accession>A0ABN7MQ17</accession>
<dbReference type="Pfam" id="PF00501">
    <property type="entry name" value="AMP-binding"/>
    <property type="match status" value="1"/>
</dbReference>
<dbReference type="SUPFAM" id="SSF51735">
    <property type="entry name" value="NAD(P)-binding Rossmann-fold domains"/>
    <property type="match status" value="1"/>
</dbReference>
<evidence type="ECO:0000313" key="7">
    <source>
        <dbReference type="Proteomes" id="UP000673821"/>
    </source>
</evidence>
<dbReference type="EMBL" id="CAJNBH010000023">
    <property type="protein sequence ID" value="CAE6822412.1"/>
    <property type="molecule type" value="Genomic_DNA"/>
</dbReference>
<dbReference type="InterPro" id="IPR045851">
    <property type="entry name" value="AMP-bd_C_sf"/>
</dbReference>
<dbReference type="InterPro" id="IPR006162">
    <property type="entry name" value="Ppantetheine_attach_site"/>
</dbReference>
<dbReference type="PROSITE" id="PS00012">
    <property type="entry name" value="PHOSPHOPANTETHEINE"/>
    <property type="match status" value="1"/>
</dbReference>
<feature type="domain" description="Carrier" evidence="5">
    <location>
        <begin position="514"/>
        <end position="588"/>
    </location>
</feature>
<dbReference type="PANTHER" id="PTHR45398">
    <property type="match status" value="1"/>
</dbReference>
<proteinExistence type="predicted"/>
<dbReference type="Gene3D" id="3.40.50.12780">
    <property type="entry name" value="N-terminal domain of ligase-like"/>
    <property type="match status" value="1"/>
</dbReference>
<dbReference type="PROSITE" id="PS50075">
    <property type="entry name" value="CARRIER"/>
    <property type="match status" value="1"/>
</dbReference>
<sequence>MLLNQILLHAAVSPDRAAVVAGAEVLSYSELKERSAGIASEVIDAGLEQGQLVAVFLGRTVDALASILGAMYAGMAYTVVENEGNAEEHAHRLKAIAPALVLTDDAGERLLAGHGFNIAGLPSSQSAAEAKSPLPEVKLDDLAYVLFTSGSTGVPKGVMITHRNVEHYVTAIRERLTIDTPLSYAHVSTLAADLGNTSLMLSLYTGGTLHLIGNHMRKDPGELADYLAHHDIRFLKITPSHWRAVFNAFSTRARGAWKLEHLVLGGEALNPGLAADTLRSGVVQNLVNHYGPTETTVGVMANRMRDADTVQALTSKTVPVGLPLGQTRVLVRSEDGAFHQTGATGELYVGGPSVSPGYLRNPTATKDSFVTNVDGPHRFYKTGDLVNIDEKGVVEFLGRIDRQVKVNGYRVELEHVESALRSLSGVEGASAFLVDIYGKTGIAAAIAPYDALTPTLKDRLREIVPLYMVPKWLEAFDVFPRNANGKTNLAELKKAIEQRLMGSTVNSMPQSPPAQSDSVTDMIRAVWQGTLGHGDFSDQDDFFELGGDSLDAIQVIAELQGKGYRVSANAFLRKPTVDALVALVGAEEKKPAAAEHVWTSGAVAEQFSTAQQAFFSKRFAQPDHYNQSILLESDRPLSIDILRKAVGVLREWHPLLRARYWQADGKWAMQASDTRPVVGTSSMDALDEDEAIDTLIRTAAQVYQSTLSLDGGRVFAVHLFTRVNGSHQLLLVAHHLSIDVISWRVIVADLTRLYRAIEMAQAIPAKPANTPFPAWVDHLSQHRATWEADAGFWRDLPDKLADVQVSETSALGTEELAETGWLRFSGEETQALSLELPAIFSAPLHHVLIAAFLHVLHDAQDGLPRKTLVEVESHGRISLDDDIDVSRTAGWFTSSYPLVLDSAHADFRRSVVQVHDALSAVPNLGVAYGLLRHELVDEWGGEPVPAVCYNYLGEFNFARDPGLPLKPSRYSTGIARGPENERTHDLKLTARILDGQLLVDLSFNGATSRRDMIENILARLHDALLKAAGLSGSEAKVVVERGSSSGLLAYAPASLGWIASAPKTTRDYASVLLTGATGYLGIYALHELLTTTQAHVFCLVREKAGVGALQRLQETFKWYFPQAELNALSARYTVLSGDLESDNLGLAESDYAKLEREIEAIYHFAADTRLFADESTLKRQNVDGTRRMIELARNGRQKDLHYMSTLAVCGFNPGDDPVTFDEESLDVGQDFLNDYERSKFKAEQLVNAFIAHGGNGYIYRTGNVSGHSQSGRFQRNGGDNRFVQFLRAALKIGERPLNLGENIALSPVDTVVGGIVRLSVDASLTGHTFHVDSPWQIPIVDILAALEAIGARFTPTQFETFADVFRPHSQTRDRDISLGYFWANREKRAITLKHDRTLSQLERLNHRFDPLSREWLTLFFAGLVSDGTLCVPTEFKEGEILSV</sequence>
<gene>
    <name evidence="6" type="primary">dltA_4</name>
    <name evidence="6" type="ORF">R69776_06208</name>
</gene>
<dbReference type="PANTHER" id="PTHR45398:SF1">
    <property type="entry name" value="ENZYME, PUTATIVE (JCVI)-RELATED"/>
    <property type="match status" value="1"/>
</dbReference>
<dbReference type="Gene3D" id="3.30.300.30">
    <property type="match status" value="1"/>
</dbReference>
<dbReference type="SUPFAM" id="SSF56801">
    <property type="entry name" value="Acetyl-CoA synthetase-like"/>
    <property type="match status" value="1"/>
</dbReference>
<dbReference type="InterPro" id="IPR036291">
    <property type="entry name" value="NAD(P)-bd_dom_sf"/>
</dbReference>
<dbReference type="Gene3D" id="3.30.559.30">
    <property type="entry name" value="Nonribosomal peptide synthetase, condensation domain"/>
    <property type="match status" value="1"/>
</dbReference>
<comment type="caution">
    <text evidence="6">The sequence shown here is derived from an EMBL/GenBank/DDBJ whole genome shotgun (WGS) entry which is preliminary data.</text>
</comment>
<dbReference type="InterPro" id="IPR009081">
    <property type="entry name" value="PP-bd_ACP"/>
</dbReference>
<dbReference type="SUPFAM" id="SSF52777">
    <property type="entry name" value="CoA-dependent acyltransferases"/>
    <property type="match status" value="2"/>
</dbReference>
<dbReference type="Pfam" id="PF07993">
    <property type="entry name" value="NAD_binding_4"/>
    <property type="match status" value="1"/>
</dbReference>
<dbReference type="Gene3D" id="3.30.559.10">
    <property type="entry name" value="Chloramphenicol acetyltransferase-like domain"/>
    <property type="match status" value="1"/>
</dbReference>
<evidence type="ECO:0000256" key="1">
    <source>
        <dbReference type="ARBA" id="ARBA00001957"/>
    </source>
</evidence>
<evidence type="ECO:0000313" key="6">
    <source>
        <dbReference type="EMBL" id="CAE6822412.1"/>
    </source>
</evidence>
<dbReference type="Proteomes" id="UP000673821">
    <property type="component" value="Unassembled WGS sequence"/>
</dbReference>